<organism evidence="2 3">
    <name type="scientific">Winogradskyella luteola</name>
    <dbReference type="NCBI Taxonomy" id="2828330"/>
    <lineage>
        <taxon>Bacteria</taxon>
        <taxon>Pseudomonadati</taxon>
        <taxon>Bacteroidota</taxon>
        <taxon>Flavobacteriia</taxon>
        <taxon>Flavobacteriales</taxon>
        <taxon>Flavobacteriaceae</taxon>
        <taxon>Winogradskyella</taxon>
    </lineage>
</organism>
<gene>
    <name evidence="2" type="ORF">KCG49_14970</name>
</gene>
<dbReference type="InterPro" id="IPR045275">
    <property type="entry name" value="MscS_archaea/bacteria_type"/>
</dbReference>
<keyword evidence="1" id="KW-0812">Transmembrane</keyword>
<evidence type="ECO:0000313" key="2">
    <source>
        <dbReference type="EMBL" id="MBV7270488.1"/>
    </source>
</evidence>
<dbReference type="EMBL" id="JAGSPD010000016">
    <property type="protein sequence ID" value="MBV7270488.1"/>
    <property type="molecule type" value="Genomic_DNA"/>
</dbReference>
<evidence type="ECO:0008006" key="4">
    <source>
        <dbReference type="Google" id="ProtNLM"/>
    </source>
</evidence>
<comment type="caution">
    <text evidence="2">The sequence shown here is derived from an EMBL/GenBank/DDBJ whole genome shotgun (WGS) entry which is preliminary data.</text>
</comment>
<keyword evidence="1" id="KW-0472">Membrane</keyword>
<name>A0A9X1JS24_9FLAO</name>
<protein>
    <recommendedName>
        <fullName evidence="4">Mechanosensitive ion channel</fullName>
    </recommendedName>
</protein>
<dbReference type="PANTHER" id="PTHR30221:SF1">
    <property type="entry name" value="SMALL-CONDUCTANCE MECHANOSENSITIVE CHANNEL"/>
    <property type="match status" value="1"/>
</dbReference>
<keyword evidence="1" id="KW-1133">Transmembrane helix</keyword>
<proteinExistence type="predicted"/>
<dbReference type="GO" id="GO:0008381">
    <property type="term" value="F:mechanosensitive monoatomic ion channel activity"/>
    <property type="evidence" value="ECO:0007669"/>
    <property type="project" value="InterPro"/>
</dbReference>
<dbReference type="Pfam" id="PF05552">
    <property type="entry name" value="MS_channel_1st_1"/>
    <property type="match status" value="2"/>
</dbReference>
<accession>A0A9X1JS24</accession>
<dbReference type="PANTHER" id="PTHR30221">
    <property type="entry name" value="SMALL-CONDUCTANCE MECHANOSENSITIVE CHANNEL"/>
    <property type="match status" value="1"/>
</dbReference>
<dbReference type="Proteomes" id="UP001138894">
    <property type="component" value="Unassembled WGS sequence"/>
</dbReference>
<feature type="transmembrane region" description="Helical" evidence="1">
    <location>
        <begin position="159"/>
        <end position="179"/>
    </location>
</feature>
<keyword evidence="3" id="KW-1185">Reference proteome</keyword>
<feature type="transmembrane region" description="Helical" evidence="1">
    <location>
        <begin position="117"/>
        <end position="138"/>
    </location>
</feature>
<evidence type="ECO:0000256" key="1">
    <source>
        <dbReference type="SAM" id="Phobius"/>
    </source>
</evidence>
<sequence length="277" mass="30995">MEKITNFKDSAMQSLSAMWPEVSALVLKALGAILILIIGWLITKLIVKAIRKILKLAKANKLDNRLNDIEIIEGKKLNFDTIKIVSKFVKWIMYIILLIMISDTLGLEVISNKISELLSYLPQLFTALVIFILGLLFANFIKNSLKSLFESMDLSGSKIISQVVFFLILTFVSITALNQAGVDTEIVTSNITMIMAAFLLAFAIAFGLGAREVVGKLLRSFYARKTFEVGQKIIFNDKDYTIDEVKSISVVLKNKSGRLIVPINDITENQVQLQDQL</sequence>
<dbReference type="InterPro" id="IPR008910">
    <property type="entry name" value="MSC_TM_helix"/>
</dbReference>
<feature type="transmembrane region" description="Helical" evidence="1">
    <location>
        <begin position="191"/>
        <end position="210"/>
    </location>
</feature>
<dbReference type="RefSeq" id="WP_218547650.1">
    <property type="nucleotide sequence ID" value="NZ_JAGSPD010000016.1"/>
</dbReference>
<reference evidence="2" key="1">
    <citation type="submission" date="2021-04" db="EMBL/GenBank/DDBJ databases">
        <authorList>
            <person name="Pira H."/>
            <person name="Risdian C."/>
            <person name="Wink J."/>
        </authorList>
    </citation>
    <scope>NUCLEOTIDE SEQUENCE</scope>
    <source>
        <strain evidence="2">WHY3</strain>
    </source>
</reference>
<dbReference type="AlphaFoldDB" id="A0A9X1JS24"/>
<evidence type="ECO:0000313" key="3">
    <source>
        <dbReference type="Proteomes" id="UP001138894"/>
    </source>
</evidence>
<feature type="transmembrane region" description="Helical" evidence="1">
    <location>
        <begin position="25"/>
        <end position="47"/>
    </location>
</feature>
<feature type="transmembrane region" description="Helical" evidence="1">
    <location>
        <begin position="91"/>
        <end position="111"/>
    </location>
</feature>